<keyword evidence="1" id="KW-1133">Transmembrane helix</keyword>
<organism evidence="3 4">
    <name type="scientific">Gossypium klotzschianum</name>
    <dbReference type="NCBI Taxonomy" id="34286"/>
    <lineage>
        <taxon>Eukaryota</taxon>
        <taxon>Viridiplantae</taxon>
        <taxon>Streptophyta</taxon>
        <taxon>Embryophyta</taxon>
        <taxon>Tracheophyta</taxon>
        <taxon>Spermatophyta</taxon>
        <taxon>Magnoliopsida</taxon>
        <taxon>eudicotyledons</taxon>
        <taxon>Gunneridae</taxon>
        <taxon>Pentapetalae</taxon>
        <taxon>rosids</taxon>
        <taxon>malvids</taxon>
        <taxon>Malvales</taxon>
        <taxon>Malvaceae</taxon>
        <taxon>Malvoideae</taxon>
        <taxon>Gossypium</taxon>
    </lineage>
</organism>
<dbReference type="Pfam" id="PF00622">
    <property type="entry name" value="SPRY"/>
    <property type="match status" value="1"/>
</dbReference>
<dbReference type="InterPro" id="IPR006594">
    <property type="entry name" value="LisH"/>
</dbReference>
<keyword evidence="4" id="KW-1185">Reference proteome</keyword>
<dbReference type="InterPro" id="IPR044736">
    <property type="entry name" value="Gid1/RanBPM/SPLA_SPRY"/>
</dbReference>
<dbReference type="EMBL" id="JABFAB010000006">
    <property type="protein sequence ID" value="MBA0650739.1"/>
    <property type="molecule type" value="Genomic_DNA"/>
</dbReference>
<reference evidence="3 4" key="1">
    <citation type="journal article" date="2019" name="Genome Biol. Evol.">
        <title>Insights into the evolution of the New World diploid cottons (Gossypium, subgenus Houzingenia) based on genome sequencing.</title>
        <authorList>
            <person name="Grover C.E."/>
            <person name="Arick M.A. 2nd"/>
            <person name="Thrash A."/>
            <person name="Conover J.L."/>
            <person name="Sanders W.S."/>
            <person name="Peterson D.G."/>
            <person name="Frelichowski J.E."/>
            <person name="Scheffler J.A."/>
            <person name="Scheffler B.E."/>
            <person name="Wendel J.F."/>
        </authorList>
    </citation>
    <scope>NUCLEOTIDE SEQUENCE [LARGE SCALE GENOMIC DNA]</scope>
    <source>
        <strain evidence="3">57</strain>
        <tissue evidence="3">Leaf</tissue>
    </source>
</reference>
<dbReference type="CDD" id="cd12885">
    <property type="entry name" value="SPRY_RanBP_like"/>
    <property type="match status" value="1"/>
</dbReference>
<proteinExistence type="predicted"/>
<name>A0A7J8UKE9_9ROSI</name>
<evidence type="ECO:0000259" key="2">
    <source>
        <dbReference type="PROSITE" id="PS50188"/>
    </source>
</evidence>
<keyword evidence="1" id="KW-0472">Membrane</keyword>
<dbReference type="InterPro" id="IPR043136">
    <property type="entry name" value="B30.2/SPRY_sf"/>
</dbReference>
<dbReference type="FunFam" id="2.60.120.920:FF:000092">
    <property type="entry name" value="Ran-binding protein M homolog"/>
    <property type="match status" value="1"/>
</dbReference>
<dbReference type="SMART" id="SM00757">
    <property type="entry name" value="CRA"/>
    <property type="match status" value="1"/>
</dbReference>
<gene>
    <name evidence="3" type="ORF">Goklo_018125</name>
</gene>
<dbReference type="InterPro" id="IPR003877">
    <property type="entry name" value="SPRY_dom"/>
</dbReference>
<dbReference type="PROSITE" id="PS50188">
    <property type="entry name" value="B302_SPRY"/>
    <property type="match status" value="1"/>
</dbReference>
<dbReference type="InterPro" id="IPR001870">
    <property type="entry name" value="B30.2/SPRY"/>
</dbReference>
<dbReference type="PROSITE" id="PS50896">
    <property type="entry name" value="LISH"/>
    <property type="match status" value="1"/>
</dbReference>
<protein>
    <recommendedName>
        <fullName evidence="2">B30.2/SPRY domain-containing protein</fullName>
    </recommendedName>
</protein>
<dbReference type="InterPro" id="IPR024964">
    <property type="entry name" value="CTLH/CRA"/>
</dbReference>
<dbReference type="InterPro" id="IPR013320">
    <property type="entry name" value="ConA-like_dom_sf"/>
</dbReference>
<dbReference type="OrthoDB" id="25503at2759"/>
<sequence length="478" mass="53835">MNSSNTNNGQSNNGKSSRLVGINRDLGLYFLELARLRSSAAPTEMEEDEEEAPKELNTINSSGGFLVVAPDKLSVKYTTVNLHGHDVGVVQANKPAPVKCLLYYFEIYVKDAGAKGQIAIGFTNEGFKMRRQPGWEVNSCGYHGDDGLLYRGQGKGDAFGPTYTTGDTVGGGINYASQEFFFTKNGVLVGTVCKEKEMKGRLFPTIAVHSQNEEYAYLLVHVNFGQKKFAFDLKASWFVCYFILFIFYLQIYMFDALHQEYEAQERLKRQMTIEKISLPPNISYGLVRSYLLHYGYEDTLSSFDLASKSTIPPVYIAQENGFDEQDIGYALNQRKILRQLIRNGEIDAAISKLRDWYPQIVQVGALEEAVKYGRIELAKFFRLAGFYDLVQDCAALLAYEHPQESCVGYLLEESQRDLVADTVNAMILSTNPNTQHMEGCLQSYLERLLRQLTACCLERRSANGEQGEAFLLRRVLNS</sequence>
<evidence type="ECO:0000313" key="3">
    <source>
        <dbReference type="EMBL" id="MBA0650739.1"/>
    </source>
</evidence>
<evidence type="ECO:0000313" key="4">
    <source>
        <dbReference type="Proteomes" id="UP000593573"/>
    </source>
</evidence>
<dbReference type="Pfam" id="PF10607">
    <property type="entry name" value="CTLH"/>
    <property type="match status" value="1"/>
</dbReference>
<accession>A0A7J8UKE9</accession>
<dbReference type="Proteomes" id="UP000593573">
    <property type="component" value="Unassembled WGS sequence"/>
</dbReference>
<dbReference type="SUPFAM" id="SSF49899">
    <property type="entry name" value="Concanavalin A-like lectins/glucanases"/>
    <property type="match status" value="1"/>
</dbReference>
<dbReference type="SMART" id="SM00449">
    <property type="entry name" value="SPRY"/>
    <property type="match status" value="1"/>
</dbReference>
<evidence type="ECO:0000256" key="1">
    <source>
        <dbReference type="SAM" id="Phobius"/>
    </source>
</evidence>
<feature type="transmembrane region" description="Helical" evidence="1">
    <location>
        <begin position="235"/>
        <end position="254"/>
    </location>
</feature>
<dbReference type="InterPro" id="IPR050618">
    <property type="entry name" value="Ubq-SigPath_Reg"/>
</dbReference>
<dbReference type="PANTHER" id="PTHR12864">
    <property type="entry name" value="RAN BINDING PROTEIN 9-RELATED"/>
    <property type="match status" value="1"/>
</dbReference>
<keyword evidence="1" id="KW-0812">Transmembrane</keyword>
<dbReference type="Gene3D" id="2.60.120.920">
    <property type="match status" value="1"/>
</dbReference>
<dbReference type="InterPro" id="IPR013144">
    <property type="entry name" value="CRA_dom"/>
</dbReference>
<comment type="caution">
    <text evidence="3">The sequence shown here is derived from an EMBL/GenBank/DDBJ whole genome shotgun (WGS) entry which is preliminary data.</text>
</comment>
<feature type="domain" description="B30.2/SPRY" evidence="2">
    <location>
        <begin position="34"/>
        <end position="229"/>
    </location>
</feature>
<dbReference type="AlphaFoldDB" id="A0A7J8UKE9"/>